<evidence type="ECO:0000259" key="10">
    <source>
        <dbReference type="Pfam" id="PF02544"/>
    </source>
</evidence>
<comment type="similarity">
    <text evidence="6 9">Belongs to the steroid 5-alpha reductase family. Polyprenal reductase subfamily.</text>
</comment>
<evidence type="ECO:0000256" key="5">
    <source>
        <dbReference type="ARBA" id="ARBA00023136"/>
    </source>
</evidence>
<comment type="subcellular location">
    <subcellularLocation>
        <location evidence="1">Endomembrane system</location>
        <topology evidence="1">Multi-pass membrane protein</topology>
    </subcellularLocation>
    <subcellularLocation>
        <location evidence="9">Endoplasmic reticulum membrane</location>
    </subcellularLocation>
</comment>
<evidence type="ECO:0000313" key="11">
    <source>
        <dbReference type="EMBL" id="BET01678.1"/>
    </source>
</evidence>
<feature type="transmembrane region" description="Helical" evidence="9">
    <location>
        <begin position="146"/>
        <end position="165"/>
    </location>
</feature>
<comment type="function">
    <text evidence="9">Plays a key role in early steps of protein N-linked glycosylation by being involved in the conversion of polyprenol into dolichol. Acts as a polyprenal reductase that mediates the reduction of polyprenal into dolichal in a NADP-dependent mechanism. Dolichols are required for the synthesis of dolichol-linked monosaccharides and the oligosaccharide precursor used for N-glycosylation.</text>
</comment>
<accession>A0ABN7BFR1</accession>
<evidence type="ECO:0000256" key="1">
    <source>
        <dbReference type="ARBA" id="ARBA00004127"/>
    </source>
</evidence>
<keyword evidence="12" id="KW-1185">Reference proteome</keyword>
<dbReference type="InterPro" id="IPR039698">
    <property type="entry name" value="Dfg10/SRD5A3"/>
</dbReference>
<dbReference type="InterPro" id="IPR001104">
    <property type="entry name" value="3-oxo-5_a-steroid_4-DH_C"/>
</dbReference>
<organism evidence="11 12">
    <name type="scientific">Nesidiocoris tenuis</name>
    <dbReference type="NCBI Taxonomy" id="355587"/>
    <lineage>
        <taxon>Eukaryota</taxon>
        <taxon>Metazoa</taxon>
        <taxon>Ecdysozoa</taxon>
        <taxon>Arthropoda</taxon>
        <taxon>Hexapoda</taxon>
        <taxon>Insecta</taxon>
        <taxon>Pterygota</taxon>
        <taxon>Neoptera</taxon>
        <taxon>Paraneoptera</taxon>
        <taxon>Hemiptera</taxon>
        <taxon>Heteroptera</taxon>
        <taxon>Panheteroptera</taxon>
        <taxon>Cimicomorpha</taxon>
        <taxon>Miridae</taxon>
        <taxon>Dicyphina</taxon>
        <taxon>Nesidiocoris</taxon>
    </lineage>
</organism>
<proteinExistence type="inferred from homology"/>
<dbReference type="Pfam" id="PF02544">
    <property type="entry name" value="Steroid_dh"/>
    <property type="match status" value="1"/>
</dbReference>
<dbReference type="EC" id="1.3.1.94" evidence="2 9"/>
<feature type="domain" description="3-oxo-5-alpha-steroid 4-dehydrogenase C-terminal" evidence="10">
    <location>
        <begin position="190"/>
        <end position="301"/>
    </location>
</feature>
<feature type="transmembrane region" description="Helical" evidence="9">
    <location>
        <begin position="105"/>
        <end position="125"/>
    </location>
</feature>
<evidence type="ECO:0000256" key="9">
    <source>
        <dbReference type="RuleBase" id="RU367081"/>
    </source>
</evidence>
<keyword evidence="9" id="KW-0256">Endoplasmic reticulum</keyword>
<sequence>MISLKLIFSIITFLTVFLGLLVNFAENHLPAFVSQLYRYGKFEYRGASKNWTIRVPKSWFRHFYLFGSIYSTLTFAIVLCLYLKYISSPPSFLMAILDALDQDRAPNASSAAVFVASFLLMIQCWRRFYETYFVSIFSPGKMDVGHYFLGLIHYFGAVTAIVIEAPGFDKTESSGFHFRLKDLNFIQYAAMTAFLWAWIVQYDCACILANLRKNPKGEIVTVKHKVPQGRMFNLVSCPHLLCEISMYICLNIIVWGNTTFPFILMWVLANQVETAMLSHWWYKAQFPNYPKSRKALIPFLL</sequence>
<dbReference type="EMBL" id="AP028921">
    <property type="protein sequence ID" value="BET01678.1"/>
    <property type="molecule type" value="Genomic_DNA"/>
</dbReference>
<feature type="transmembrane region" description="Helical" evidence="9">
    <location>
        <begin position="63"/>
        <end position="85"/>
    </location>
</feature>
<evidence type="ECO:0000256" key="6">
    <source>
        <dbReference type="ARBA" id="ARBA00046320"/>
    </source>
</evidence>
<feature type="transmembrane region" description="Helical" evidence="9">
    <location>
        <begin position="6"/>
        <end position="25"/>
    </location>
</feature>
<keyword evidence="5 9" id="KW-0472">Membrane</keyword>
<keyword evidence="4 9" id="KW-1133">Transmembrane helix</keyword>
<comment type="pathway">
    <text evidence="9">Protein modification; protein glycosylation.</text>
</comment>
<name>A0ABN7BFR1_9HEMI</name>
<gene>
    <name evidence="11" type="ORF">NTJ_14494</name>
</gene>
<dbReference type="Proteomes" id="UP001307889">
    <property type="component" value="Chromosome 13"/>
</dbReference>
<dbReference type="PANTHER" id="PTHR14624:SF0">
    <property type="entry name" value="POLYPRENOL REDUCTASE"/>
    <property type="match status" value="1"/>
</dbReference>
<dbReference type="PANTHER" id="PTHR14624">
    <property type="entry name" value="DFG10 PROTEIN"/>
    <property type="match status" value="1"/>
</dbReference>
<evidence type="ECO:0000256" key="4">
    <source>
        <dbReference type="ARBA" id="ARBA00022989"/>
    </source>
</evidence>
<comment type="catalytic activity">
    <reaction evidence="8 9">
        <text>a di-trans,poly-cis-dolichal + NADP(+) = a di-trans,poly-cis-polyprenal + NADPH + H(+)</text>
        <dbReference type="Rhea" id="RHEA:80727"/>
        <dbReference type="Rhea" id="RHEA-COMP:19536"/>
        <dbReference type="Rhea" id="RHEA-COMP:19537"/>
        <dbReference type="ChEBI" id="CHEBI:15378"/>
        <dbReference type="ChEBI" id="CHEBI:57783"/>
        <dbReference type="ChEBI" id="CHEBI:58349"/>
        <dbReference type="ChEBI" id="CHEBI:231623"/>
        <dbReference type="ChEBI" id="CHEBI:231637"/>
        <dbReference type="EC" id="1.3.1.94"/>
    </reaction>
    <physiologicalReaction direction="right-to-left" evidence="8 9">
        <dbReference type="Rhea" id="RHEA:80729"/>
    </physiologicalReaction>
</comment>
<evidence type="ECO:0000313" key="12">
    <source>
        <dbReference type="Proteomes" id="UP001307889"/>
    </source>
</evidence>
<evidence type="ECO:0000256" key="2">
    <source>
        <dbReference type="ARBA" id="ARBA00012522"/>
    </source>
</evidence>
<evidence type="ECO:0000256" key="3">
    <source>
        <dbReference type="ARBA" id="ARBA00022692"/>
    </source>
</evidence>
<dbReference type="PROSITE" id="PS50244">
    <property type="entry name" value="S5A_REDUCTASE"/>
    <property type="match status" value="1"/>
</dbReference>
<evidence type="ECO:0000256" key="7">
    <source>
        <dbReference type="ARBA" id="ARBA00047186"/>
    </source>
</evidence>
<keyword evidence="3 9" id="KW-0812">Transmembrane</keyword>
<feature type="transmembrane region" description="Helical" evidence="9">
    <location>
        <begin position="185"/>
        <end position="211"/>
    </location>
</feature>
<keyword evidence="9" id="KW-0560">Oxidoreductase</keyword>
<protein>
    <recommendedName>
        <fullName evidence="7 9">Polyprenal reductase</fullName>
        <ecNumber evidence="2 9">1.3.1.94</ecNumber>
    </recommendedName>
</protein>
<evidence type="ECO:0000256" key="8">
    <source>
        <dbReference type="ARBA" id="ARBA00049427"/>
    </source>
</evidence>
<keyword evidence="9" id="KW-0521">NADP</keyword>
<reference evidence="11 12" key="1">
    <citation type="submission" date="2023-09" db="EMBL/GenBank/DDBJ databases">
        <title>Nesidiocoris tenuis whole genome shotgun sequence.</title>
        <authorList>
            <person name="Shibata T."/>
            <person name="Shimoda M."/>
            <person name="Kobayashi T."/>
            <person name="Uehara T."/>
        </authorList>
    </citation>
    <scope>NUCLEOTIDE SEQUENCE [LARGE SCALE GENOMIC DNA]</scope>
    <source>
        <strain evidence="11 12">Japan</strain>
    </source>
</reference>